<dbReference type="PANTHER" id="PTHR36699">
    <property type="entry name" value="LD-TRANSPEPTIDASE"/>
    <property type="match status" value="1"/>
</dbReference>
<dbReference type="MEROPS" id="C82.A01"/>
<accession>E1YAL3</accession>
<dbReference type="GO" id="GO:0009252">
    <property type="term" value="P:peptidoglycan biosynthetic process"/>
    <property type="evidence" value="ECO:0007669"/>
    <property type="project" value="UniProtKB-UniPathway"/>
</dbReference>
<comment type="similarity">
    <text evidence="2">Belongs to the YkuD family.</text>
</comment>
<feature type="active site" description="Proton donor/acceptor" evidence="7">
    <location>
        <position position="119"/>
    </location>
</feature>
<gene>
    <name evidence="9" type="ORF">N47_H24290</name>
</gene>
<dbReference type="InterPro" id="IPR038063">
    <property type="entry name" value="Transpep_catalytic_dom"/>
</dbReference>
<keyword evidence="3" id="KW-0808">Transferase</keyword>
<dbReference type="Pfam" id="PF03734">
    <property type="entry name" value="YkuD"/>
    <property type="match status" value="1"/>
</dbReference>
<keyword evidence="5 7" id="KW-0573">Peptidoglycan synthesis</keyword>
<evidence type="ECO:0000256" key="2">
    <source>
        <dbReference type="ARBA" id="ARBA00005992"/>
    </source>
</evidence>
<dbReference type="Gene3D" id="2.40.440.10">
    <property type="entry name" value="L,D-transpeptidase catalytic domain-like"/>
    <property type="match status" value="1"/>
</dbReference>
<keyword evidence="4 7" id="KW-0133">Cell shape</keyword>
<dbReference type="UniPathway" id="UPA00219"/>
<evidence type="ECO:0000256" key="3">
    <source>
        <dbReference type="ARBA" id="ARBA00022679"/>
    </source>
</evidence>
<keyword evidence="6 7" id="KW-0961">Cell wall biogenesis/degradation</keyword>
<feature type="active site" description="Nucleophile" evidence="7">
    <location>
        <position position="141"/>
    </location>
</feature>
<feature type="domain" description="L,D-TPase catalytic" evidence="8">
    <location>
        <begin position="30"/>
        <end position="165"/>
    </location>
</feature>
<dbReference type="AlphaFoldDB" id="E1YAL3"/>
<evidence type="ECO:0000256" key="6">
    <source>
        <dbReference type="ARBA" id="ARBA00023316"/>
    </source>
</evidence>
<evidence type="ECO:0000256" key="1">
    <source>
        <dbReference type="ARBA" id="ARBA00004752"/>
    </source>
</evidence>
<protein>
    <recommendedName>
        <fullName evidence="8">L,D-TPase catalytic domain-containing protein</fullName>
    </recommendedName>
</protein>
<evidence type="ECO:0000313" key="9">
    <source>
        <dbReference type="EMBL" id="CBX27607.1"/>
    </source>
</evidence>
<name>E1YAL3_9BACT</name>
<dbReference type="GO" id="GO:0016740">
    <property type="term" value="F:transferase activity"/>
    <property type="evidence" value="ECO:0007669"/>
    <property type="project" value="UniProtKB-KW"/>
</dbReference>
<organism evidence="9">
    <name type="scientific">uncultured Desulfobacterium sp</name>
    <dbReference type="NCBI Taxonomy" id="201089"/>
    <lineage>
        <taxon>Bacteria</taxon>
        <taxon>Pseudomonadati</taxon>
        <taxon>Thermodesulfobacteriota</taxon>
        <taxon>Desulfobacteria</taxon>
        <taxon>Desulfobacterales</taxon>
        <taxon>Desulfobacteriaceae</taxon>
        <taxon>Desulfobacterium</taxon>
        <taxon>environmental samples</taxon>
    </lineage>
</organism>
<dbReference type="PANTHER" id="PTHR36699:SF1">
    <property type="entry name" value="L,D-TRANSPEPTIDASE YAFK-RELATED"/>
    <property type="match status" value="1"/>
</dbReference>
<dbReference type="SUPFAM" id="SSF141523">
    <property type="entry name" value="L,D-transpeptidase catalytic domain-like"/>
    <property type="match status" value="1"/>
</dbReference>
<dbReference type="PROSITE" id="PS52029">
    <property type="entry name" value="LD_TPASE"/>
    <property type="match status" value="1"/>
</dbReference>
<sequence length="166" mass="18338">MSLILIITLACVALSPGLVIGNSQDKIKADEVLVIKHKNLLLLLKEGKVLKSYNAALGRKSGRKAQKGDNRTPEGLYIIVQHDADSRFYKSLHLSYPNRSDIIRSQKSGYPPGNALAIHGLPEGFEDLGTFQSKRNWTKGCIAVSNEEMDEIWELVENGTPVEIIP</sequence>
<comment type="pathway">
    <text evidence="1 7">Cell wall biogenesis; peptidoglycan biosynthesis.</text>
</comment>
<dbReference type="GO" id="GO:0008360">
    <property type="term" value="P:regulation of cell shape"/>
    <property type="evidence" value="ECO:0007669"/>
    <property type="project" value="UniProtKB-UniRule"/>
</dbReference>
<dbReference type="CDD" id="cd16913">
    <property type="entry name" value="YkuD_like"/>
    <property type="match status" value="1"/>
</dbReference>
<evidence type="ECO:0000259" key="8">
    <source>
        <dbReference type="PROSITE" id="PS52029"/>
    </source>
</evidence>
<evidence type="ECO:0000256" key="5">
    <source>
        <dbReference type="ARBA" id="ARBA00022984"/>
    </source>
</evidence>
<dbReference type="GO" id="GO:0071555">
    <property type="term" value="P:cell wall organization"/>
    <property type="evidence" value="ECO:0007669"/>
    <property type="project" value="UniProtKB-UniRule"/>
</dbReference>
<proteinExistence type="inferred from homology"/>
<dbReference type="InterPro" id="IPR005490">
    <property type="entry name" value="LD_TPept_cat_dom"/>
</dbReference>
<evidence type="ECO:0000256" key="7">
    <source>
        <dbReference type="PROSITE-ProRule" id="PRU01373"/>
    </source>
</evidence>
<dbReference type="GO" id="GO:0004180">
    <property type="term" value="F:carboxypeptidase activity"/>
    <property type="evidence" value="ECO:0007669"/>
    <property type="project" value="UniProtKB-ARBA"/>
</dbReference>
<evidence type="ECO:0000256" key="4">
    <source>
        <dbReference type="ARBA" id="ARBA00022960"/>
    </source>
</evidence>
<dbReference type="EMBL" id="FR695866">
    <property type="protein sequence ID" value="CBX27607.1"/>
    <property type="molecule type" value="Genomic_DNA"/>
</dbReference>
<reference evidence="9" key="1">
    <citation type="journal article" date="2011" name="Environ. Microbiol.">
        <title>Genomic insights into the metabolic potential of the polycyclic aromatic hydrocarbon degrading sulfate-reducing Deltaproteobacterium N47.</title>
        <authorList>
            <person name="Bergmann F."/>
            <person name="Selesi D."/>
            <person name="Weinmaier T."/>
            <person name="Tischler P."/>
            <person name="Rattei T."/>
            <person name="Meckenstock R.U."/>
        </authorList>
    </citation>
    <scope>NUCLEOTIDE SEQUENCE</scope>
</reference>